<dbReference type="Pfam" id="PF06087">
    <property type="entry name" value="Tyr-DNA_phospho"/>
    <property type="match status" value="1"/>
</dbReference>
<feature type="binding site" evidence="2">
    <location>
        <position position="145"/>
    </location>
    <ligand>
        <name>substrate</name>
    </ligand>
</feature>
<gene>
    <name evidence="3" type="primary">FBL4</name>
    <name evidence="3" type="ORF">SPIL2461_LOCUS14301</name>
</gene>
<keyword evidence="4" id="KW-1185">Reference proteome</keyword>
<accession>A0A812TVS8</accession>
<dbReference type="EMBL" id="CAJNIZ010032924">
    <property type="protein sequence ID" value="CAE7540745.1"/>
    <property type="molecule type" value="Genomic_DNA"/>
</dbReference>
<dbReference type="Proteomes" id="UP000649617">
    <property type="component" value="Unassembled WGS sequence"/>
</dbReference>
<dbReference type="GO" id="GO:0006281">
    <property type="term" value="P:DNA repair"/>
    <property type="evidence" value="ECO:0007669"/>
    <property type="project" value="InterPro"/>
</dbReference>
<evidence type="ECO:0000256" key="1">
    <source>
        <dbReference type="PIRSR" id="PIRSR610347-1"/>
    </source>
</evidence>
<evidence type="ECO:0000313" key="3">
    <source>
        <dbReference type="EMBL" id="CAE7540745.1"/>
    </source>
</evidence>
<dbReference type="OrthoDB" id="47785at2759"/>
<dbReference type="Gene3D" id="3.30.870.10">
    <property type="entry name" value="Endonuclease Chain A"/>
    <property type="match status" value="1"/>
</dbReference>
<dbReference type="PANTHER" id="PTHR12415">
    <property type="entry name" value="TYROSYL-DNA PHOSPHODIESTERASE 1"/>
    <property type="match status" value="1"/>
</dbReference>
<name>A0A812TVS8_SYMPI</name>
<comment type="caution">
    <text evidence="3">The sequence shown here is derived from an EMBL/GenBank/DDBJ whole genome shotgun (WGS) entry which is preliminary data.</text>
</comment>
<dbReference type="GO" id="GO:0005634">
    <property type="term" value="C:nucleus"/>
    <property type="evidence" value="ECO:0007669"/>
    <property type="project" value="InterPro"/>
</dbReference>
<organism evidence="3 4">
    <name type="scientific">Symbiodinium pilosum</name>
    <name type="common">Dinoflagellate</name>
    <dbReference type="NCBI Taxonomy" id="2952"/>
    <lineage>
        <taxon>Eukaryota</taxon>
        <taxon>Sar</taxon>
        <taxon>Alveolata</taxon>
        <taxon>Dinophyceae</taxon>
        <taxon>Suessiales</taxon>
        <taxon>Symbiodiniaceae</taxon>
        <taxon>Symbiodinium</taxon>
    </lineage>
</organism>
<protein>
    <submittedName>
        <fullName evidence="3">FBL4 protein</fullName>
    </submittedName>
</protein>
<dbReference type="AlphaFoldDB" id="A0A812TVS8"/>
<dbReference type="InterPro" id="IPR010347">
    <property type="entry name" value="Tdp1"/>
</dbReference>
<reference evidence="3" key="1">
    <citation type="submission" date="2021-02" db="EMBL/GenBank/DDBJ databases">
        <authorList>
            <person name="Dougan E. K."/>
            <person name="Rhodes N."/>
            <person name="Thang M."/>
            <person name="Chan C."/>
        </authorList>
    </citation>
    <scope>NUCLEOTIDE SEQUENCE</scope>
</reference>
<evidence type="ECO:0000256" key="2">
    <source>
        <dbReference type="PIRSR" id="PIRSR610347-2"/>
    </source>
</evidence>
<evidence type="ECO:0000313" key="4">
    <source>
        <dbReference type="Proteomes" id="UP000649617"/>
    </source>
</evidence>
<feature type="active site" description="Nucleophile" evidence="1">
    <location>
        <position position="143"/>
    </location>
</feature>
<sequence>MSEASADTAASCKVRWFEGSEIFLNRLASQRTESKDLLVDLTAEDTARPLTCSGELSLEDLVAGRELQSVLVASYGMNREDVLTVFGHPETLTLVDQYDNVREEPGVEQLVGDGTAYSGWTLVRPMFEQGPAYKGKLPSGVMHPKLLLLEFADRLRVVVSSANFSRAGFSEISQCIWVCDFLMSERKTKRTDFGASLSDFVDRLLTINTGSQGADLAKKVRQKWLGILSKYDLKVPEGVHLVASAAAFAQRSQQERLPLEPSLVPILILRPGPPGRDLGLEVTMCQLLFWAGPLGQVVRQVCQGCLRS</sequence>
<dbReference type="GO" id="GO:0008081">
    <property type="term" value="F:phosphoric diester hydrolase activity"/>
    <property type="evidence" value="ECO:0007669"/>
    <property type="project" value="InterPro"/>
</dbReference>
<proteinExistence type="predicted"/>
<dbReference type="SUPFAM" id="SSF56024">
    <property type="entry name" value="Phospholipase D/nuclease"/>
    <property type="match status" value="1"/>
</dbReference>